<feature type="transmembrane region" description="Helical" evidence="1">
    <location>
        <begin position="439"/>
        <end position="458"/>
    </location>
</feature>
<evidence type="ECO:0000313" key="3">
    <source>
        <dbReference type="EMBL" id="CDI74156.1"/>
    </source>
</evidence>
<dbReference type="InterPro" id="IPR035940">
    <property type="entry name" value="CAP_sf"/>
</dbReference>
<keyword evidence="1" id="KW-0812">Transmembrane</keyword>
<evidence type="ECO:0000256" key="1">
    <source>
        <dbReference type="SAM" id="Phobius"/>
    </source>
</evidence>
<proteinExistence type="predicted"/>
<keyword evidence="1" id="KW-0472">Membrane</keyword>
<keyword evidence="2" id="KW-0732">Signal</keyword>
<keyword evidence="4" id="KW-1185">Reference proteome</keyword>
<feature type="signal peptide" evidence="2">
    <location>
        <begin position="1"/>
        <end position="23"/>
    </location>
</feature>
<dbReference type="Proteomes" id="UP000018201">
    <property type="component" value="Unassembled WGS sequence"/>
</dbReference>
<protein>
    <submittedName>
        <fullName evidence="3">SAG family member</fullName>
    </submittedName>
</protein>
<feature type="chain" id="PRO_5004670129" evidence="2">
    <location>
        <begin position="24"/>
        <end position="459"/>
    </location>
</feature>
<name>U6G1L3_9EIME</name>
<feature type="transmembrane region" description="Helical" evidence="1">
    <location>
        <begin position="235"/>
        <end position="256"/>
    </location>
</feature>
<dbReference type="VEuPathDB" id="ToxoDB:EPH_0001650"/>
<evidence type="ECO:0000256" key="2">
    <source>
        <dbReference type="SAM" id="SignalP"/>
    </source>
</evidence>
<evidence type="ECO:0000313" key="4">
    <source>
        <dbReference type="Proteomes" id="UP000018201"/>
    </source>
</evidence>
<dbReference type="OrthoDB" id="348012at2759"/>
<sequence length="459" mass="48546">MAPIYLTVAASLLAVTGLESVVADTSVKFTVVDVQGDAYTSANLARGGKLSVGVKTLAENAELITALKTKLGESTAVTGTACDGSMQIGPTLKEIFHAGFTYPQAGSSPNYREIIQKTLDSGIKVLKEKSPYGSTNGQWTTFWEDEDGANIANLLGANSTQIGCAIGRCTTVDTAQPKQVTVTNRAVLFCAIDPPTRKDTAPFDKQYYDALVGRTTPLADMTPDDLKASRGGSTVAVPSVLLAGMAAILAAVALCIHCQLPVRINALTTDETLVTNLKQALTEAPSKVTGPSCAALDVAETFEKTKFYVTFTKESGKTPNYRQMVENAINNGLILMQTYPTTDQEWKNFWGQPGGANMANLLWANSTTIGCAVLVCTEAEDSGTAQTADRAILFCQMNPEPQQDKPPFSKDYYEALSQRETSLVDMTPDDLKASKGGSAVAVPSVLLAGISAIIAAVAL</sequence>
<reference evidence="3" key="2">
    <citation type="submission" date="2013-10" db="EMBL/GenBank/DDBJ databases">
        <authorList>
            <person name="Aslett M."/>
        </authorList>
    </citation>
    <scope>NUCLEOTIDE SEQUENCE [LARGE SCALE GENOMIC DNA]</scope>
    <source>
        <strain evidence="3">Houghton</strain>
    </source>
</reference>
<dbReference type="EMBL" id="HG689870">
    <property type="protein sequence ID" value="CDI74156.1"/>
    <property type="molecule type" value="Genomic_DNA"/>
</dbReference>
<dbReference type="AlphaFoldDB" id="U6G1L3"/>
<gene>
    <name evidence="3" type="ORF">EPH_0001650</name>
</gene>
<accession>U6G1L3</accession>
<reference evidence="3" key="1">
    <citation type="submission" date="2013-10" db="EMBL/GenBank/DDBJ databases">
        <title>Genomic analysis of the causative agents of coccidiosis in chickens.</title>
        <authorList>
            <person name="Reid A.J."/>
            <person name="Blake D."/>
            <person name="Billington K."/>
            <person name="Browne H."/>
            <person name="Dunn M."/>
            <person name="Hung S."/>
            <person name="Kawahara F."/>
            <person name="Miranda-Saavedra D."/>
            <person name="Mourier T."/>
            <person name="Nagra H."/>
            <person name="Otto T.D."/>
            <person name="Rawlings N."/>
            <person name="Sanchez A."/>
            <person name="Sanders M."/>
            <person name="Subramaniam C."/>
            <person name="Tay Y."/>
            <person name="Dear P."/>
            <person name="Doerig C."/>
            <person name="Gruber A."/>
            <person name="Parkinson J."/>
            <person name="Shirley M."/>
            <person name="Wan K.L."/>
            <person name="Berriman M."/>
            <person name="Tomley F."/>
            <person name="Pain A."/>
        </authorList>
    </citation>
    <scope>NUCLEOTIDE SEQUENCE [LARGE SCALE GENOMIC DNA]</scope>
    <source>
        <strain evidence="3">Houghton</strain>
    </source>
</reference>
<keyword evidence="1" id="KW-1133">Transmembrane helix</keyword>
<organism evidence="3 4">
    <name type="scientific">Eimeria praecox</name>
    <dbReference type="NCBI Taxonomy" id="51316"/>
    <lineage>
        <taxon>Eukaryota</taxon>
        <taxon>Sar</taxon>
        <taxon>Alveolata</taxon>
        <taxon>Apicomplexa</taxon>
        <taxon>Conoidasida</taxon>
        <taxon>Coccidia</taxon>
        <taxon>Eucoccidiorida</taxon>
        <taxon>Eimeriorina</taxon>
        <taxon>Eimeriidae</taxon>
        <taxon>Eimeria</taxon>
    </lineage>
</organism>
<dbReference type="Gene3D" id="3.40.33.10">
    <property type="entry name" value="CAP"/>
    <property type="match status" value="1"/>
</dbReference>